<dbReference type="SUPFAM" id="SSF57783">
    <property type="entry name" value="Zinc beta-ribbon"/>
    <property type="match status" value="1"/>
</dbReference>
<dbReference type="PANTHER" id="PTHR30313:SF2">
    <property type="entry name" value="DNA PRIMASE"/>
    <property type="match status" value="1"/>
</dbReference>
<evidence type="ECO:0000313" key="16">
    <source>
        <dbReference type="EMBL" id="QUH27526.1"/>
    </source>
</evidence>
<comment type="subunit">
    <text evidence="12">Monomer. Interacts with DnaB.</text>
</comment>
<dbReference type="InterPro" id="IPR019475">
    <property type="entry name" value="DNA_primase_DnaB-bd"/>
</dbReference>
<dbReference type="InterPro" id="IPR002694">
    <property type="entry name" value="Znf_CHC2"/>
</dbReference>
<dbReference type="RefSeq" id="WP_212691884.1">
    <property type="nucleotide sequence ID" value="NZ_CP058561.1"/>
</dbReference>
<evidence type="ECO:0000256" key="12">
    <source>
        <dbReference type="HAMAP-Rule" id="MF_00974"/>
    </source>
</evidence>
<gene>
    <name evidence="12" type="primary">dnaG</name>
    <name evidence="16" type="ORF">HYG85_00755</name>
</gene>
<keyword evidence="5 12" id="KW-0235">DNA replication</keyword>
<dbReference type="GO" id="GO:0005737">
    <property type="term" value="C:cytoplasm"/>
    <property type="evidence" value="ECO:0007669"/>
    <property type="project" value="TreeGrafter"/>
</dbReference>
<proteinExistence type="inferred from homology"/>
<evidence type="ECO:0000256" key="6">
    <source>
        <dbReference type="ARBA" id="ARBA00022723"/>
    </source>
</evidence>
<dbReference type="PROSITE" id="PS50880">
    <property type="entry name" value="TOPRIM"/>
    <property type="match status" value="1"/>
</dbReference>
<dbReference type="SMART" id="SM00493">
    <property type="entry name" value="TOPRIM"/>
    <property type="match status" value="1"/>
</dbReference>
<dbReference type="InterPro" id="IPR030846">
    <property type="entry name" value="DnaG_bac"/>
</dbReference>
<dbReference type="Proteomes" id="UP000677305">
    <property type="component" value="Chromosome"/>
</dbReference>
<dbReference type="Gene3D" id="1.10.860.10">
    <property type="entry name" value="DNAb Helicase, Chain A"/>
    <property type="match status" value="1"/>
</dbReference>
<evidence type="ECO:0000256" key="7">
    <source>
        <dbReference type="ARBA" id="ARBA00022771"/>
    </source>
</evidence>
<dbReference type="InterPro" id="IPR006171">
    <property type="entry name" value="TOPRIM_dom"/>
</dbReference>
<evidence type="ECO:0000256" key="3">
    <source>
        <dbReference type="ARBA" id="ARBA00022679"/>
    </source>
</evidence>
<dbReference type="CDD" id="cd03364">
    <property type="entry name" value="TOPRIM_DnaG_primases"/>
    <property type="match status" value="1"/>
</dbReference>
<evidence type="ECO:0000256" key="5">
    <source>
        <dbReference type="ARBA" id="ARBA00022705"/>
    </source>
</evidence>
<dbReference type="KEGG" id="vgu:HYG85_00755"/>
<keyword evidence="1 12" id="KW-0240">DNA-directed RNA polymerase</keyword>
<dbReference type="SUPFAM" id="SSF56731">
    <property type="entry name" value="DNA primase core"/>
    <property type="match status" value="1"/>
</dbReference>
<dbReference type="GO" id="GO:0006269">
    <property type="term" value="P:DNA replication, synthesis of primer"/>
    <property type="evidence" value="ECO:0007669"/>
    <property type="project" value="UniProtKB-UniRule"/>
</dbReference>
<dbReference type="InterPro" id="IPR013264">
    <property type="entry name" value="DNAG_N"/>
</dbReference>
<evidence type="ECO:0000256" key="9">
    <source>
        <dbReference type="ARBA" id="ARBA00022842"/>
    </source>
</evidence>
<dbReference type="Pfam" id="PF08275">
    <property type="entry name" value="DNAG_N"/>
    <property type="match status" value="1"/>
</dbReference>
<dbReference type="GO" id="GO:0003677">
    <property type="term" value="F:DNA binding"/>
    <property type="evidence" value="ECO:0007669"/>
    <property type="project" value="UniProtKB-KW"/>
</dbReference>
<dbReference type="GO" id="GO:0003899">
    <property type="term" value="F:DNA-directed RNA polymerase activity"/>
    <property type="evidence" value="ECO:0007669"/>
    <property type="project" value="UniProtKB-UniRule"/>
</dbReference>
<dbReference type="InterPro" id="IPR016136">
    <property type="entry name" value="DNA_helicase_N/primase_C"/>
</dbReference>
<dbReference type="PIRSF" id="PIRSF002811">
    <property type="entry name" value="DnaG"/>
    <property type="match status" value="1"/>
</dbReference>
<dbReference type="FunFam" id="3.90.580.10:FF:000001">
    <property type="entry name" value="DNA primase"/>
    <property type="match status" value="1"/>
</dbReference>
<comment type="function">
    <text evidence="12 13">RNA polymerase that catalyzes the synthesis of short RNA molecules used as primers for DNA polymerase during DNA replication.</text>
</comment>
<dbReference type="HAMAP" id="MF_00974">
    <property type="entry name" value="DNA_primase_DnaG"/>
    <property type="match status" value="1"/>
</dbReference>
<dbReference type="InterPro" id="IPR006295">
    <property type="entry name" value="DNA_primase_DnaG"/>
</dbReference>
<dbReference type="SMART" id="SM00400">
    <property type="entry name" value="ZnF_CHCC"/>
    <property type="match status" value="1"/>
</dbReference>
<dbReference type="Gene3D" id="3.90.980.10">
    <property type="entry name" value="DNA primase, catalytic core, N-terminal domain"/>
    <property type="match status" value="1"/>
</dbReference>
<keyword evidence="7 12" id="KW-0863">Zinc-finger</keyword>
<dbReference type="Pfam" id="PF13155">
    <property type="entry name" value="Toprim_2"/>
    <property type="match status" value="1"/>
</dbReference>
<keyword evidence="10 12" id="KW-0238">DNA-binding</keyword>
<dbReference type="InterPro" id="IPR050219">
    <property type="entry name" value="DnaG_primase"/>
</dbReference>
<evidence type="ECO:0000256" key="1">
    <source>
        <dbReference type="ARBA" id="ARBA00022478"/>
    </source>
</evidence>
<dbReference type="AlphaFoldDB" id="A0A8J8M721"/>
<dbReference type="EC" id="2.7.7.101" evidence="12"/>
<evidence type="ECO:0000256" key="13">
    <source>
        <dbReference type="PIRNR" id="PIRNR002811"/>
    </source>
</evidence>
<accession>A0A8J8M721</accession>
<comment type="catalytic activity">
    <reaction evidence="12">
        <text>ssDNA + n NTP = ssDNA/pppN(pN)n-1 hybrid + (n-1) diphosphate.</text>
        <dbReference type="EC" id="2.7.7.101"/>
    </reaction>
</comment>
<evidence type="ECO:0000256" key="11">
    <source>
        <dbReference type="ARBA" id="ARBA00023163"/>
    </source>
</evidence>
<dbReference type="InterPro" id="IPR036977">
    <property type="entry name" value="DNA_primase_Znf_CHC2"/>
</dbReference>
<evidence type="ECO:0000256" key="10">
    <source>
        <dbReference type="ARBA" id="ARBA00023125"/>
    </source>
</evidence>
<dbReference type="GO" id="GO:0000428">
    <property type="term" value="C:DNA-directed RNA polymerase complex"/>
    <property type="evidence" value="ECO:0007669"/>
    <property type="project" value="UniProtKB-KW"/>
</dbReference>
<comment type="similarity">
    <text evidence="12 13">Belongs to the DnaG primase family.</text>
</comment>
<evidence type="ECO:0000256" key="2">
    <source>
        <dbReference type="ARBA" id="ARBA00022515"/>
    </source>
</evidence>
<evidence type="ECO:0000259" key="15">
    <source>
        <dbReference type="PROSITE" id="PS50880"/>
    </source>
</evidence>
<sequence>MYYPEELIEEIRIQNDIVDVISSYVQLNKKGSTFFGLCPFHNEKTPSFSVSSDKQMYYCFGCGVGGNVYTFVMEYENFSFVEAVKFLADRVHITLPTVEVSDEVKKRMDFKHQLVEVNKTAARYFYYQLKSEKGKHALEYLQKRGISEETLKKFGLGYSNIYRNDLYRYLSEKYDERVLNESGLVIPEKKSPGEYFDRFWNRVMFPIFDVHNRIIGFGGRVLGDFNPKYLNSPETKLFDKRRNLYGLNLARSSRKENIIIVEGYMDVISLYQAGITNVVASLGTAFTIEQAALIKRYTDNVVISYDSDTAGIKAALRAIPILKSKGLSVRVLRIKDYKDPDEFIKNKGSEAFIDLINNATSGFMFEIEELGNKFNLEDPDNRTKFHKQVATKLLELDSEIERDNYLEAIAKKYNTKKQLLEKLVVETGKNTGIVSSRQEIKKINSQKNKNSEDGIILAQKSILTLVANNYDIYKIVKKYLKVTEFLDEFYRKVAKEVYEAYENSKKVEYAVIINKFMELEEQKKVAGIFNKKILFENKLQLEKIVNENVKLIKAANIDANSRIINNTSELQKLILAKRELQGLHISLKDG</sequence>
<dbReference type="GO" id="GO:0008270">
    <property type="term" value="F:zinc ion binding"/>
    <property type="evidence" value="ECO:0007669"/>
    <property type="project" value="UniProtKB-UniRule"/>
</dbReference>
<dbReference type="PANTHER" id="PTHR30313">
    <property type="entry name" value="DNA PRIMASE"/>
    <property type="match status" value="1"/>
</dbReference>
<dbReference type="FunFam" id="3.40.1360.10:FF:000002">
    <property type="entry name" value="DNA primase"/>
    <property type="match status" value="1"/>
</dbReference>
<feature type="zinc finger region" description="CHC2-type" evidence="12 14">
    <location>
        <begin position="38"/>
        <end position="62"/>
    </location>
</feature>
<evidence type="ECO:0000313" key="17">
    <source>
        <dbReference type="Proteomes" id="UP000677305"/>
    </source>
</evidence>
<dbReference type="Gene3D" id="3.90.580.10">
    <property type="entry name" value="Zinc finger, CHC2-type domain"/>
    <property type="match status" value="1"/>
</dbReference>
<comment type="cofactor">
    <cofactor evidence="12 13 14">
        <name>Zn(2+)</name>
        <dbReference type="ChEBI" id="CHEBI:29105"/>
    </cofactor>
    <text evidence="12 13 14">Binds 1 zinc ion per monomer.</text>
</comment>
<organism evidence="16 17">
    <name type="scientific">Vallitalea guaymasensis</name>
    <dbReference type="NCBI Taxonomy" id="1185412"/>
    <lineage>
        <taxon>Bacteria</taxon>
        <taxon>Bacillati</taxon>
        <taxon>Bacillota</taxon>
        <taxon>Clostridia</taxon>
        <taxon>Lachnospirales</taxon>
        <taxon>Vallitaleaceae</taxon>
        <taxon>Vallitalea</taxon>
    </lineage>
</organism>
<keyword evidence="8 12" id="KW-0862">Zinc</keyword>
<keyword evidence="4 12" id="KW-0548">Nucleotidyltransferase</keyword>
<keyword evidence="2 12" id="KW-0639">Primosome</keyword>
<evidence type="ECO:0000256" key="14">
    <source>
        <dbReference type="PIRSR" id="PIRSR002811-1"/>
    </source>
</evidence>
<dbReference type="Gene3D" id="3.40.1360.10">
    <property type="match status" value="1"/>
</dbReference>
<dbReference type="InterPro" id="IPR034151">
    <property type="entry name" value="TOPRIM_DnaG_bac"/>
</dbReference>
<feature type="domain" description="Toprim" evidence="15">
    <location>
        <begin position="256"/>
        <end position="337"/>
    </location>
</feature>
<comment type="domain">
    <text evidence="12">Contains an N-terminal zinc-binding domain, a central core domain that contains the primase activity, and a C-terminal DnaB-binding domain.</text>
</comment>
<dbReference type="NCBIfam" id="TIGR01391">
    <property type="entry name" value="dnaG"/>
    <property type="match status" value="1"/>
</dbReference>
<reference evidence="16 17" key="1">
    <citation type="submission" date="2020-07" db="EMBL/GenBank/DDBJ databases">
        <title>Vallitalea guaymasensis genome.</title>
        <authorList>
            <person name="Postec A."/>
        </authorList>
    </citation>
    <scope>NUCLEOTIDE SEQUENCE [LARGE SCALE GENOMIC DNA]</scope>
    <source>
        <strain evidence="16 17">Ra1766G1</strain>
    </source>
</reference>
<dbReference type="GO" id="GO:1990077">
    <property type="term" value="C:primosome complex"/>
    <property type="evidence" value="ECO:0007669"/>
    <property type="project" value="UniProtKB-KW"/>
</dbReference>
<keyword evidence="3 12" id="KW-0808">Transferase</keyword>
<evidence type="ECO:0000256" key="4">
    <source>
        <dbReference type="ARBA" id="ARBA00022695"/>
    </source>
</evidence>
<dbReference type="InterPro" id="IPR037068">
    <property type="entry name" value="DNA_primase_core_N_sf"/>
</dbReference>
<keyword evidence="9" id="KW-0460">Magnesium</keyword>
<dbReference type="Pfam" id="PF01807">
    <property type="entry name" value="Zn_ribbon_DnaG"/>
    <property type="match status" value="1"/>
</dbReference>
<keyword evidence="11 12" id="KW-0804">Transcription</keyword>
<protein>
    <recommendedName>
        <fullName evidence="12 13">DNA primase</fullName>
        <ecNumber evidence="12">2.7.7.101</ecNumber>
    </recommendedName>
</protein>
<evidence type="ECO:0000256" key="8">
    <source>
        <dbReference type="ARBA" id="ARBA00022833"/>
    </source>
</evidence>
<keyword evidence="17" id="KW-1185">Reference proteome</keyword>
<name>A0A8J8M721_9FIRM</name>
<keyword evidence="6 12" id="KW-0479">Metal-binding</keyword>
<dbReference type="Pfam" id="PF10410">
    <property type="entry name" value="DnaB_bind"/>
    <property type="match status" value="1"/>
</dbReference>
<dbReference type="EMBL" id="CP058561">
    <property type="protein sequence ID" value="QUH27526.1"/>
    <property type="molecule type" value="Genomic_DNA"/>
</dbReference>